<name>A0A1L9V7A7_ASPGL</name>
<reference evidence="3" key="1">
    <citation type="journal article" date="2017" name="Genome Biol.">
        <title>Comparative genomics reveals high biological diversity and specific adaptations in the industrially and medically important fungal genus Aspergillus.</title>
        <authorList>
            <person name="de Vries R.P."/>
            <person name="Riley R."/>
            <person name="Wiebenga A."/>
            <person name="Aguilar-Osorio G."/>
            <person name="Amillis S."/>
            <person name="Uchima C.A."/>
            <person name="Anderluh G."/>
            <person name="Asadollahi M."/>
            <person name="Askin M."/>
            <person name="Barry K."/>
            <person name="Battaglia E."/>
            <person name="Bayram O."/>
            <person name="Benocci T."/>
            <person name="Braus-Stromeyer S.A."/>
            <person name="Caldana C."/>
            <person name="Canovas D."/>
            <person name="Cerqueira G.C."/>
            <person name="Chen F."/>
            <person name="Chen W."/>
            <person name="Choi C."/>
            <person name="Clum A."/>
            <person name="Dos Santos R.A."/>
            <person name="Damasio A.R."/>
            <person name="Diallinas G."/>
            <person name="Emri T."/>
            <person name="Fekete E."/>
            <person name="Flipphi M."/>
            <person name="Freyberg S."/>
            <person name="Gallo A."/>
            <person name="Gournas C."/>
            <person name="Habgood R."/>
            <person name="Hainaut M."/>
            <person name="Harispe M.L."/>
            <person name="Henrissat B."/>
            <person name="Hilden K.S."/>
            <person name="Hope R."/>
            <person name="Hossain A."/>
            <person name="Karabika E."/>
            <person name="Karaffa L."/>
            <person name="Karanyi Z."/>
            <person name="Krasevec N."/>
            <person name="Kuo A."/>
            <person name="Kusch H."/>
            <person name="LaButti K."/>
            <person name="Lagendijk E.L."/>
            <person name="Lapidus A."/>
            <person name="Levasseur A."/>
            <person name="Lindquist E."/>
            <person name="Lipzen A."/>
            <person name="Logrieco A.F."/>
            <person name="MacCabe A."/>
            <person name="Maekelae M.R."/>
            <person name="Malavazi I."/>
            <person name="Melin P."/>
            <person name="Meyer V."/>
            <person name="Mielnichuk N."/>
            <person name="Miskei M."/>
            <person name="Molnar A.P."/>
            <person name="Mule G."/>
            <person name="Ngan C.Y."/>
            <person name="Orejas M."/>
            <person name="Orosz E."/>
            <person name="Ouedraogo J.P."/>
            <person name="Overkamp K.M."/>
            <person name="Park H.-S."/>
            <person name="Perrone G."/>
            <person name="Piumi F."/>
            <person name="Punt P.J."/>
            <person name="Ram A.F."/>
            <person name="Ramon A."/>
            <person name="Rauscher S."/>
            <person name="Record E."/>
            <person name="Riano-Pachon D.M."/>
            <person name="Robert V."/>
            <person name="Roehrig J."/>
            <person name="Ruller R."/>
            <person name="Salamov A."/>
            <person name="Salih N.S."/>
            <person name="Samson R.A."/>
            <person name="Sandor E."/>
            <person name="Sanguinetti M."/>
            <person name="Schuetze T."/>
            <person name="Sepcic K."/>
            <person name="Shelest E."/>
            <person name="Sherlock G."/>
            <person name="Sophianopoulou V."/>
            <person name="Squina F.M."/>
            <person name="Sun H."/>
            <person name="Susca A."/>
            <person name="Todd R.B."/>
            <person name="Tsang A."/>
            <person name="Unkles S.E."/>
            <person name="van de Wiele N."/>
            <person name="van Rossen-Uffink D."/>
            <person name="Oliveira J.V."/>
            <person name="Vesth T.C."/>
            <person name="Visser J."/>
            <person name="Yu J.-H."/>
            <person name="Zhou M."/>
            <person name="Andersen M.R."/>
            <person name="Archer D.B."/>
            <person name="Baker S.E."/>
            <person name="Benoit I."/>
            <person name="Brakhage A.A."/>
            <person name="Braus G.H."/>
            <person name="Fischer R."/>
            <person name="Frisvad J.C."/>
            <person name="Goldman G.H."/>
            <person name="Houbraken J."/>
            <person name="Oakley B."/>
            <person name="Pocsi I."/>
            <person name="Scazzocchio C."/>
            <person name="Seiboth B."/>
            <person name="vanKuyk P.A."/>
            <person name="Wortman J."/>
            <person name="Dyer P.S."/>
            <person name="Grigoriev I.V."/>
        </authorList>
    </citation>
    <scope>NUCLEOTIDE SEQUENCE [LARGE SCALE GENOMIC DNA]</scope>
    <source>
        <strain evidence="3">CBS 516.65</strain>
    </source>
</reference>
<protein>
    <submittedName>
        <fullName evidence="2">Uncharacterized protein</fullName>
    </submittedName>
</protein>
<evidence type="ECO:0000313" key="2">
    <source>
        <dbReference type="EMBL" id="OJJ79817.1"/>
    </source>
</evidence>
<dbReference type="AlphaFoldDB" id="A0A1L9V7A7"/>
<keyword evidence="3" id="KW-1185">Reference proteome</keyword>
<dbReference type="PANTHER" id="PTHR38115:SF1">
    <property type="entry name" value="LIPOCALIN-LIKE DOMAIN-CONTAINING PROTEIN"/>
    <property type="match status" value="1"/>
</dbReference>
<dbReference type="OrthoDB" id="425354at2759"/>
<dbReference type="GeneID" id="34466599"/>
<dbReference type="InterPro" id="IPR053037">
    <property type="entry name" value="Pericyclase_pydY-like"/>
</dbReference>
<evidence type="ECO:0000256" key="1">
    <source>
        <dbReference type="SAM" id="MobiDB-lite"/>
    </source>
</evidence>
<gene>
    <name evidence="2" type="ORF">ASPGLDRAFT_85639</name>
</gene>
<dbReference type="EMBL" id="KV878915">
    <property type="protein sequence ID" value="OJJ79817.1"/>
    <property type="molecule type" value="Genomic_DNA"/>
</dbReference>
<dbReference type="PANTHER" id="PTHR38115">
    <property type="entry name" value="LIPOCALIN-LIKE DOMAIN-CONTAINING PROTEIN"/>
    <property type="match status" value="1"/>
</dbReference>
<dbReference type="RefSeq" id="XP_022396515.1">
    <property type="nucleotide sequence ID" value="XM_022550339.1"/>
</dbReference>
<proteinExistence type="predicted"/>
<dbReference type="Proteomes" id="UP000184300">
    <property type="component" value="Unassembled WGS sequence"/>
</dbReference>
<feature type="region of interest" description="Disordered" evidence="1">
    <location>
        <begin position="27"/>
        <end position="53"/>
    </location>
</feature>
<organism evidence="2 3">
    <name type="scientific">Aspergillus glaucus CBS 516.65</name>
    <dbReference type="NCBI Taxonomy" id="1160497"/>
    <lineage>
        <taxon>Eukaryota</taxon>
        <taxon>Fungi</taxon>
        <taxon>Dikarya</taxon>
        <taxon>Ascomycota</taxon>
        <taxon>Pezizomycotina</taxon>
        <taxon>Eurotiomycetes</taxon>
        <taxon>Eurotiomycetidae</taxon>
        <taxon>Eurotiales</taxon>
        <taxon>Aspergillaceae</taxon>
        <taxon>Aspergillus</taxon>
        <taxon>Aspergillus subgen. Aspergillus</taxon>
    </lineage>
</organism>
<sequence length="209" mass="23726">MAISSDMSIQNLHGLWLMDKDLSDDPSAILKLPSQPQTQHYNSPRPKPNFPDPSELFTTHLVIAQTITGGIPGSTENRTLDWTEKLHSDFIFGECIDRSRLIDGVQDVDGMLRPDLHLQSEVKEGSDADRERVVGFLRGGAGTGPKDTSGGREEKLYMHDFVRNEELGWTAEQAWGFEVINRNRYLTRRVVVVKEKTYEMARLVHRHIV</sequence>
<accession>A0A1L9V7A7</accession>
<dbReference type="VEuPathDB" id="FungiDB:ASPGLDRAFT_85639"/>
<evidence type="ECO:0000313" key="3">
    <source>
        <dbReference type="Proteomes" id="UP000184300"/>
    </source>
</evidence>